<gene>
    <name evidence="1" type="ORF">METZ01_LOCUS469834</name>
</gene>
<feature type="non-terminal residue" evidence="1">
    <location>
        <position position="1"/>
    </location>
</feature>
<protein>
    <submittedName>
        <fullName evidence="1">Uncharacterized protein</fullName>
    </submittedName>
</protein>
<organism evidence="1">
    <name type="scientific">marine metagenome</name>
    <dbReference type="NCBI Taxonomy" id="408172"/>
    <lineage>
        <taxon>unclassified sequences</taxon>
        <taxon>metagenomes</taxon>
        <taxon>ecological metagenomes</taxon>
    </lineage>
</organism>
<evidence type="ECO:0000313" key="1">
    <source>
        <dbReference type="EMBL" id="SVE16980.1"/>
    </source>
</evidence>
<dbReference type="AlphaFoldDB" id="A0A383BB15"/>
<proteinExistence type="predicted"/>
<sequence length="142" mass="16710">QQDIHLDGLMTNPGMLLATNYNVLGIGSYKNHKYTFSRIEDKLEYVEDGDTYTPKWLCTYDKKDWPMKKLVADFYTMLENTIGDPPDGVDFTFTSEVVQQDEDDSTKKRVERRLIPYYRWLINDNNPIIGIEEYVSKLRKIL</sequence>
<accession>A0A383BB15</accession>
<dbReference type="EMBL" id="UINC01198840">
    <property type="protein sequence ID" value="SVE16980.1"/>
    <property type="molecule type" value="Genomic_DNA"/>
</dbReference>
<reference evidence="1" key="1">
    <citation type="submission" date="2018-05" db="EMBL/GenBank/DDBJ databases">
        <authorList>
            <person name="Lanie J.A."/>
            <person name="Ng W.-L."/>
            <person name="Kazmierczak K.M."/>
            <person name="Andrzejewski T.M."/>
            <person name="Davidsen T.M."/>
            <person name="Wayne K.J."/>
            <person name="Tettelin H."/>
            <person name="Glass J.I."/>
            <person name="Rusch D."/>
            <person name="Podicherti R."/>
            <person name="Tsui H.-C.T."/>
            <person name="Winkler M.E."/>
        </authorList>
    </citation>
    <scope>NUCLEOTIDE SEQUENCE</scope>
</reference>
<name>A0A383BB15_9ZZZZ</name>